<comment type="caution">
    <text evidence="1">The sequence shown here is derived from an EMBL/GenBank/DDBJ whole genome shotgun (WGS) entry which is preliminary data.</text>
</comment>
<dbReference type="EMBL" id="JAAIUW010000012">
    <property type="protein sequence ID" value="KAF7807452.1"/>
    <property type="molecule type" value="Genomic_DNA"/>
</dbReference>
<sequence length="153" mass="17105">MHPTHDPSCVTINLEVSPLYGTPNFIPIHCYIAFQSSFETMADLFANNVGIPSEIMCKIVVPFFLQLDPVVEDERTLANFSRVPNFFCDKMVTFVGCDEGVLCFRTNVDNGGDRFKLWNPVTCQSVDVGHPAGLSSGMNMRCGFGYDHHTQEF</sequence>
<evidence type="ECO:0000313" key="1">
    <source>
        <dbReference type="EMBL" id="KAF7807452.1"/>
    </source>
</evidence>
<protein>
    <submittedName>
        <fullName evidence="1">Uncharacterized protein</fullName>
    </submittedName>
</protein>
<accession>A0A834STM2</accession>
<organism evidence="1 2">
    <name type="scientific">Senna tora</name>
    <dbReference type="NCBI Taxonomy" id="362788"/>
    <lineage>
        <taxon>Eukaryota</taxon>
        <taxon>Viridiplantae</taxon>
        <taxon>Streptophyta</taxon>
        <taxon>Embryophyta</taxon>
        <taxon>Tracheophyta</taxon>
        <taxon>Spermatophyta</taxon>
        <taxon>Magnoliopsida</taxon>
        <taxon>eudicotyledons</taxon>
        <taxon>Gunneridae</taxon>
        <taxon>Pentapetalae</taxon>
        <taxon>rosids</taxon>
        <taxon>fabids</taxon>
        <taxon>Fabales</taxon>
        <taxon>Fabaceae</taxon>
        <taxon>Caesalpinioideae</taxon>
        <taxon>Cassia clade</taxon>
        <taxon>Senna</taxon>
    </lineage>
</organism>
<evidence type="ECO:0000313" key="2">
    <source>
        <dbReference type="Proteomes" id="UP000634136"/>
    </source>
</evidence>
<gene>
    <name evidence="1" type="ORF">G2W53_039613</name>
</gene>
<keyword evidence="2" id="KW-1185">Reference proteome</keyword>
<name>A0A834STM2_9FABA</name>
<proteinExistence type="predicted"/>
<dbReference type="Proteomes" id="UP000634136">
    <property type="component" value="Unassembled WGS sequence"/>
</dbReference>
<reference evidence="1" key="1">
    <citation type="submission" date="2020-09" db="EMBL/GenBank/DDBJ databases">
        <title>Genome-Enabled Discovery of Anthraquinone Biosynthesis in Senna tora.</title>
        <authorList>
            <person name="Kang S.-H."/>
            <person name="Pandey R.P."/>
            <person name="Lee C.-M."/>
            <person name="Sim J.-S."/>
            <person name="Jeong J.-T."/>
            <person name="Choi B.-S."/>
            <person name="Jung M."/>
            <person name="Ginzburg D."/>
            <person name="Zhao K."/>
            <person name="Won S.Y."/>
            <person name="Oh T.-J."/>
            <person name="Yu Y."/>
            <person name="Kim N.-H."/>
            <person name="Lee O.R."/>
            <person name="Lee T.-H."/>
            <person name="Bashyal P."/>
            <person name="Kim T.-S."/>
            <person name="Lee W.-H."/>
            <person name="Kawkins C."/>
            <person name="Kim C.-K."/>
            <person name="Kim J.S."/>
            <person name="Ahn B.O."/>
            <person name="Rhee S.Y."/>
            <person name="Sohng J.K."/>
        </authorList>
    </citation>
    <scope>NUCLEOTIDE SEQUENCE</scope>
    <source>
        <tissue evidence="1">Leaf</tissue>
    </source>
</reference>
<dbReference type="AlphaFoldDB" id="A0A834STM2"/>